<comment type="caution">
    <text evidence="2">The sequence shown here is derived from an EMBL/GenBank/DDBJ whole genome shotgun (WGS) entry which is preliminary data.</text>
</comment>
<dbReference type="AlphaFoldDB" id="A0A1R3IGL4"/>
<dbReference type="Gramene" id="OMO81710">
    <property type="protein sequence ID" value="OMO81710"/>
    <property type="gene ID" value="CCACVL1_12267"/>
</dbReference>
<sequence>MEEGEAGRGEEGDEIRKKEDASLMDVHEVTERKIEANIEL</sequence>
<gene>
    <name evidence="2" type="ORF">CCACVL1_12267</name>
</gene>
<dbReference type="Proteomes" id="UP000188268">
    <property type="component" value="Unassembled WGS sequence"/>
</dbReference>
<evidence type="ECO:0000256" key="1">
    <source>
        <dbReference type="SAM" id="MobiDB-lite"/>
    </source>
</evidence>
<evidence type="ECO:0000313" key="3">
    <source>
        <dbReference type="Proteomes" id="UP000188268"/>
    </source>
</evidence>
<evidence type="ECO:0000313" key="2">
    <source>
        <dbReference type="EMBL" id="OMO81710.1"/>
    </source>
</evidence>
<name>A0A1R3IGL4_COCAP</name>
<keyword evidence="3" id="KW-1185">Reference proteome</keyword>
<protein>
    <submittedName>
        <fullName evidence="2">Uncharacterized protein</fullName>
    </submittedName>
</protein>
<reference evidence="2 3" key="1">
    <citation type="submission" date="2013-09" db="EMBL/GenBank/DDBJ databases">
        <title>Corchorus capsularis genome sequencing.</title>
        <authorList>
            <person name="Alam M."/>
            <person name="Haque M.S."/>
            <person name="Islam M.S."/>
            <person name="Emdad E.M."/>
            <person name="Islam M.M."/>
            <person name="Ahmed B."/>
            <person name="Halim A."/>
            <person name="Hossen Q.M.M."/>
            <person name="Hossain M.Z."/>
            <person name="Ahmed R."/>
            <person name="Khan M.M."/>
            <person name="Islam R."/>
            <person name="Rashid M.M."/>
            <person name="Khan S.A."/>
            <person name="Rahman M.S."/>
            <person name="Alam M."/>
        </authorList>
    </citation>
    <scope>NUCLEOTIDE SEQUENCE [LARGE SCALE GENOMIC DNA]</scope>
    <source>
        <strain evidence="3">cv. CVL-1</strain>
        <tissue evidence="2">Whole seedling</tissue>
    </source>
</reference>
<accession>A0A1R3IGL4</accession>
<dbReference type="EMBL" id="AWWV01010098">
    <property type="protein sequence ID" value="OMO81710.1"/>
    <property type="molecule type" value="Genomic_DNA"/>
</dbReference>
<feature type="region of interest" description="Disordered" evidence="1">
    <location>
        <begin position="1"/>
        <end position="23"/>
    </location>
</feature>
<proteinExistence type="predicted"/>
<organism evidence="2 3">
    <name type="scientific">Corchorus capsularis</name>
    <name type="common">Jute</name>
    <dbReference type="NCBI Taxonomy" id="210143"/>
    <lineage>
        <taxon>Eukaryota</taxon>
        <taxon>Viridiplantae</taxon>
        <taxon>Streptophyta</taxon>
        <taxon>Embryophyta</taxon>
        <taxon>Tracheophyta</taxon>
        <taxon>Spermatophyta</taxon>
        <taxon>Magnoliopsida</taxon>
        <taxon>eudicotyledons</taxon>
        <taxon>Gunneridae</taxon>
        <taxon>Pentapetalae</taxon>
        <taxon>rosids</taxon>
        <taxon>malvids</taxon>
        <taxon>Malvales</taxon>
        <taxon>Malvaceae</taxon>
        <taxon>Grewioideae</taxon>
        <taxon>Apeibeae</taxon>
        <taxon>Corchorus</taxon>
    </lineage>
</organism>